<dbReference type="OrthoDB" id="3635333at2759"/>
<gene>
    <name evidence="3" type="ORF">CERZMDRAFT_108463</name>
</gene>
<dbReference type="InterPro" id="IPR010730">
    <property type="entry name" value="HET"/>
</dbReference>
<proteinExistence type="predicted"/>
<name>A0A6A6FWH7_9PEZI</name>
<dbReference type="InterPro" id="IPR058525">
    <property type="entry name" value="DUF8212"/>
</dbReference>
<organism evidence="3 4">
    <name type="scientific">Cercospora zeae-maydis SCOH1-5</name>
    <dbReference type="NCBI Taxonomy" id="717836"/>
    <lineage>
        <taxon>Eukaryota</taxon>
        <taxon>Fungi</taxon>
        <taxon>Dikarya</taxon>
        <taxon>Ascomycota</taxon>
        <taxon>Pezizomycotina</taxon>
        <taxon>Dothideomycetes</taxon>
        <taxon>Dothideomycetidae</taxon>
        <taxon>Mycosphaerellales</taxon>
        <taxon>Mycosphaerellaceae</taxon>
        <taxon>Cercospora</taxon>
    </lineage>
</organism>
<evidence type="ECO:0000259" key="1">
    <source>
        <dbReference type="Pfam" id="PF06985"/>
    </source>
</evidence>
<dbReference type="AlphaFoldDB" id="A0A6A6FWH7"/>
<accession>A0A6A6FWH7</accession>
<feature type="domain" description="Heterokaryon incompatibility" evidence="1">
    <location>
        <begin position="12"/>
        <end position="115"/>
    </location>
</feature>
<keyword evidence="4" id="KW-1185">Reference proteome</keyword>
<dbReference type="Pfam" id="PF26640">
    <property type="entry name" value="DUF8212"/>
    <property type="match status" value="1"/>
</dbReference>
<dbReference type="Proteomes" id="UP000799539">
    <property type="component" value="Unassembled WGS sequence"/>
</dbReference>
<feature type="domain" description="DUF8212" evidence="2">
    <location>
        <begin position="225"/>
        <end position="261"/>
    </location>
</feature>
<protein>
    <submittedName>
        <fullName evidence="3">Uncharacterized protein</fullName>
    </submittedName>
</protein>
<evidence type="ECO:0000259" key="2">
    <source>
        <dbReference type="Pfam" id="PF26640"/>
    </source>
</evidence>
<dbReference type="PANTHER" id="PTHR10622">
    <property type="entry name" value="HET DOMAIN-CONTAINING PROTEIN"/>
    <property type="match status" value="1"/>
</dbReference>
<evidence type="ECO:0000313" key="3">
    <source>
        <dbReference type="EMBL" id="KAF2217836.1"/>
    </source>
</evidence>
<dbReference type="PANTHER" id="PTHR10622:SF10">
    <property type="entry name" value="HET DOMAIN-CONTAINING PROTEIN"/>
    <property type="match status" value="1"/>
</dbReference>
<evidence type="ECO:0000313" key="4">
    <source>
        <dbReference type="Proteomes" id="UP000799539"/>
    </source>
</evidence>
<dbReference type="Pfam" id="PF06985">
    <property type="entry name" value="HET"/>
    <property type="match status" value="1"/>
</dbReference>
<dbReference type="EMBL" id="ML992662">
    <property type="protein sequence ID" value="KAF2217836.1"/>
    <property type="molecule type" value="Genomic_DNA"/>
</dbReference>
<sequence length="276" mass="31953">MEATMVNECARYEILSHTWQGREVTFSEWQEWVSGGHDGETQGIQKLQAFCNEVNNSVLFGFNQRYAWADMCCINKQDPTELSEAINSMFRYYQNSEVWKVYLADVHADPGSEGMAEAICRSNWFNRSWTLQELLAPSRLEFFNADWISLGILADNDDLTEGIAQRTDISTSVLRGRARRSEFSVATRMSWASQRRTTRLEDEAYCLLGVFEVNMPLLYGEGRLAFRRLQEEIILRSTDQSLFAWELNCIDRHHSKTTRKSLACSSRPHRMLLSMQ</sequence>
<reference evidence="3" key="1">
    <citation type="journal article" date="2020" name="Stud. Mycol.">
        <title>101 Dothideomycetes genomes: a test case for predicting lifestyles and emergence of pathogens.</title>
        <authorList>
            <person name="Haridas S."/>
            <person name="Albert R."/>
            <person name="Binder M."/>
            <person name="Bloem J."/>
            <person name="Labutti K."/>
            <person name="Salamov A."/>
            <person name="Andreopoulos B."/>
            <person name="Baker S."/>
            <person name="Barry K."/>
            <person name="Bills G."/>
            <person name="Bluhm B."/>
            <person name="Cannon C."/>
            <person name="Castanera R."/>
            <person name="Culley D."/>
            <person name="Daum C."/>
            <person name="Ezra D."/>
            <person name="Gonzalez J."/>
            <person name="Henrissat B."/>
            <person name="Kuo A."/>
            <person name="Liang C."/>
            <person name="Lipzen A."/>
            <person name="Lutzoni F."/>
            <person name="Magnuson J."/>
            <person name="Mondo S."/>
            <person name="Nolan M."/>
            <person name="Ohm R."/>
            <person name="Pangilinan J."/>
            <person name="Park H.-J."/>
            <person name="Ramirez L."/>
            <person name="Alfaro M."/>
            <person name="Sun H."/>
            <person name="Tritt A."/>
            <person name="Yoshinaga Y."/>
            <person name="Zwiers L.-H."/>
            <person name="Turgeon B."/>
            <person name="Goodwin S."/>
            <person name="Spatafora J."/>
            <person name="Crous P."/>
            <person name="Grigoriev I."/>
        </authorList>
    </citation>
    <scope>NUCLEOTIDE SEQUENCE</scope>
    <source>
        <strain evidence="3">SCOH1-5</strain>
    </source>
</reference>